<evidence type="ECO:0000313" key="1">
    <source>
        <dbReference type="EMBL" id="GFR86556.1"/>
    </source>
</evidence>
<dbReference type="AlphaFoldDB" id="A0AAV4GPP1"/>
<gene>
    <name evidence="1" type="ORF">ElyMa_002471400</name>
</gene>
<dbReference type="EMBL" id="BMAT01005055">
    <property type="protein sequence ID" value="GFR86556.1"/>
    <property type="molecule type" value="Genomic_DNA"/>
</dbReference>
<sequence>MCTSADLSCAHRSVMLWWDCCDALVELFYHPGRPRVMRASRLTQSTNFGLMQCGALVTMMRAILMKWEHLYLHDNNIGTEHTQDMKAVKVKGDAYACTRLL</sequence>
<keyword evidence="2" id="KW-1185">Reference proteome</keyword>
<proteinExistence type="predicted"/>
<name>A0AAV4GPP1_9GAST</name>
<protein>
    <submittedName>
        <fullName evidence="1">Uncharacterized protein</fullName>
    </submittedName>
</protein>
<reference evidence="1 2" key="1">
    <citation type="journal article" date="2021" name="Elife">
        <title>Chloroplast acquisition without the gene transfer in kleptoplastic sea slugs, Plakobranchus ocellatus.</title>
        <authorList>
            <person name="Maeda T."/>
            <person name="Takahashi S."/>
            <person name="Yoshida T."/>
            <person name="Shimamura S."/>
            <person name="Takaki Y."/>
            <person name="Nagai Y."/>
            <person name="Toyoda A."/>
            <person name="Suzuki Y."/>
            <person name="Arimoto A."/>
            <person name="Ishii H."/>
            <person name="Satoh N."/>
            <person name="Nishiyama T."/>
            <person name="Hasebe M."/>
            <person name="Maruyama T."/>
            <person name="Minagawa J."/>
            <person name="Obokata J."/>
            <person name="Shigenobu S."/>
        </authorList>
    </citation>
    <scope>NUCLEOTIDE SEQUENCE [LARGE SCALE GENOMIC DNA]</scope>
</reference>
<accession>A0AAV4GPP1</accession>
<comment type="caution">
    <text evidence="1">The sequence shown here is derived from an EMBL/GenBank/DDBJ whole genome shotgun (WGS) entry which is preliminary data.</text>
</comment>
<organism evidence="1 2">
    <name type="scientific">Elysia marginata</name>
    <dbReference type="NCBI Taxonomy" id="1093978"/>
    <lineage>
        <taxon>Eukaryota</taxon>
        <taxon>Metazoa</taxon>
        <taxon>Spiralia</taxon>
        <taxon>Lophotrochozoa</taxon>
        <taxon>Mollusca</taxon>
        <taxon>Gastropoda</taxon>
        <taxon>Heterobranchia</taxon>
        <taxon>Euthyneura</taxon>
        <taxon>Panpulmonata</taxon>
        <taxon>Sacoglossa</taxon>
        <taxon>Placobranchoidea</taxon>
        <taxon>Plakobranchidae</taxon>
        <taxon>Elysia</taxon>
    </lineage>
</organism>
<dbReference type="Proteomes" id="UP000762676">
    <property type="component" value="Unassembled WGS sequence"/>
</dbReference>
<evidence type="ECO:0000313" key="2">
    <source>
        <dbReference type="Proteomes" id="UP000762676"/>
    </source>
</evidence>